<evidence type="ECO:0000313" key="6">
    <source>
        <dbReference type="Proteomes" id="UP000048926"/>
    </source>
</evidence>
<dbReference type="Gene3D" id="1.10.10.10">
    <property type="entry name" value="Winged helix-like DNA-binding domain superfamily/Winged helix DNA-binding domain"/>
    <property type="match status" value="1"/>
</dbReference>
<evidence type="ECO:0000256" key="1">
    <source>
        <dbReference type="ARBA" id="ARBA00023015"/>
    </source>
</evidence>
<name>A0A0M6YBT5_9HYPH</name>
<keyword evidence="2" id="KW-0238">DNA-binding</keyword>
<dbReference type="InterPro" id="IPR036390">
    <property type="entry name" value="WH_DNA-bd_sf"/>
</dbReference>
<dbReference type="InterPro" id="IPR036388">
    <property type="entry name" value="WH-like_DNA-bd_sf"/>
</dbReference>
<dbReference type="PRINTS" id="PR00035">
    <property type="entry name" value="HTHGNTR"/>
</dbReference>
<dbReference type="PANTHER" id="PTHR43537:SF5">
    <property type="entry name" value="UXU OPERON TRANSCRIPTIONAL REGULATOR"/>
    <property type="match status" value="1"/>
</dbReference>
<dbReference type="CDD" id="cd07377">
    <property type="entry name" value="WHTH_GntR"/>
    <property type="match status" value="1"/>
</dbReference>
<dbReference type="GO" id="GO:0003700">
    <property type="term" value="F:DNA-binding transcription factor activity"/>
    <property type="evidence" value="ECO:0007669"/>
    <property type="project" value="InterPro"/>
</dbReference>
<dbReference type="RefSeq" id="WP_055661567.1">
    <property type="nucleotide sequence ID" value="NZ_CP045627.1"/>
</dbReference>
<accession>A0A0M6YBT5</accession>
<dbReference type="SMART" id="SM00895">
    <property type="entry name" value="FCD"/>
    <property type="match status" value="1"/>
</dbReference>
<feature type="domain" description="HTH gntR-type" evidence="4">
    <location>
        <begin position="7"/>
        <end position="75"/>
    </location>
</feature>
<sequence length="246" mass="28321">MTSDPAKRRYQEIAELLARRIEEEGYRPGDKFPTERQISVELGISRSLVREAFIVLEIEGYLDVRKGSGSYVAAGEKISLHIPKADYGPFELLQARQLLESSIAGFAATTITKSDIIHLRETLDLERRAIEHGEEDYTADRQFHRQIAEATQNSVLVDQVEDLWNKRENSSMWARLHDRIFDLSYRAKWLDDHAEILEALRHRNSEKARLAMWQHLENVRLTLLELSDVGDPDFDGYLYTPAQAAP</sequence>
<dbReference type="EMBL" id="CXST01000008">
    <property type="protein sequence ID" value="CTQ47552.1"/>
    <property type="molecule type" value="Genomic_DNA"/>
</dbReference>
<keyword evidence="1" id="KW-0805">Transcription regulation</keyword>
<dbReference type="OrthoDB" id="284307at2"/>
<evidence type="ECO:0000259" key="4">
    <source>
        <dbReference type="PROSITE" id="PS50949"/>
    </source>
</evidence>
<dbReference type="AlphaFoldDB" id="A0A0M6YBT5"/>
<reference evidence="6" key="1">
    <citation type="submission" date="2015-07" db="EMBL/GenBank/DDBJ databases">
        <authorList>
            <person name="Rodrigo-Torres Lidia"/>
            <person name="Arahal R.David."/>
        </authorList>
    </citation>
    <scope>NUCLEOTIDE SEQUENCE [LARGE SCALE GENOMIC DNA]</scope>
    <source>
        <strain evidence="6">CECT 4801</strain>
    </source>
</reference>
<keyword evidence="3" id="KW-0804">Transcription</keyword>
<dbReference type="Pfam" id="PF07729">
    <property type="entry name" value="FCD"/>
    <property type="match status" value="1"/>
</dbReference>
<dbReference type="Proteomes" id="UP000048926">
    <property type="component" value="Unassembled WGS sequence"/>
</dbReference>
<dbReference type="InterPro" id="IPR000524">
    <property type="entry name" value="Tscrpt_reg_HTH_GntR"/>
</dbReference>
<dbReference type="InterPro" id="IPR008920">
    <property type="entry name" value="TF_FadR/GntR_C"/>
</dbReference>
<organism evidence="5 6">
    <name type="scientific">Roseibium aggregatum</name>
    <dbReference type="NCBI Taxonomy" id="187304"/>
    <lineage>
        <taxon>Bacteria</taxon>
        <taxon>Pseudomonadati</taxon>
        <taxon>Pseudomonadota</taxon>
        <taxon>Alphaproteobacteria</taxon>
        <taxon>Hyphomicrobiales</taxon>
        <taxon>Stappiaceae</taxon>
        <taxon>Roseibium</taxon>
    </lineage>
</organism>
<gene>
    <name evidence="5" type="primary">ydfH_16</name>
    <name evidence="5" type="ORF">LAL4801_06014</name>
</gene>
<dbReference type="SUPFAM" id="SSF48008">
    <property type="entry name" value="GntR ligand-binding domain-like"/>
    <property type="match status" value="1"/>
</dbReference>
<evidence type="ECO:0000256" key="3">
    <source>
        <dbReference type="ARBA" id="ARBA00023163"/>
    </source>
</evidence>
<dbReference type="PROSITE" id="PS50949">
    <property type="entry name" value="HTH_GNTR"/>
    <property type="match status" value="1"/>
</dbReference>
<dbReference type="InterPro" id="IPR011711">
    <property type="entry name" value="GntR_C"/>
</dbReference>
<dbReference type="STRING" id="187304.B0E33_15450"/>
<evidence type="ECO:0000313" key="5">
    <source>
        <dbReference type="EMBL" id="CTQ47552.1"/>
    </source>
</evidence>
<proteinExistence type="predicted"/>
<dbReference type="Pfam" id="PF00392">
    <property type="entry name" value="GntR"/>
    <property type="match status" value="1"/>
</dbReference>
<dbReference type="GO" id="GO:0003677">
    <property type="term" value="F:DNA binding"/>
    <property type="evidence" value="ECO:0007669"/>
    <property type="project" value="UniProtKB-KW"/>
</dbReference>
<evidence type="ECO:0000256" key="2">
    <source>
        <dbReference type="ARBA" id="ARBA00023125"/>
    </source>
</evidence>
<dbReference type="PANTHER" id="PTHR43537">
    <property type="entry name" value="TRANSCRIPTIONAL REGULATOR, GNTR FAMILY"/>
    <property type="match status" value="1"/>
</dbReference>
<dbReference type="SMART" id="SM00345">
    <property type="entry name" value="HTH_GNTR"/>
    <property type="match status" value="1"/>
</dbReference>
<keyword evidence="6" id="KW-1185">Reference proteome</keyword>
<dbReference type="Gene3D" id="1.20.120.530">
    <property type="entry name" value="GntR ligand-binding domain-like"/>
    <property type="match status" value="1"/>
</dbReference>
<protein>
    <submittedName>
        <fullName evidence="5">Putative HTH-type transcriptional regulator YdfH</fullName>
    </submittedName>
</protein>
<dbReference type="SUPFAM" id="SSF46785">
    <property type="entry name" value="Winged helix' DNA-binding domain"/>
    <property type="match status" value="1"/>
</dbReference>